<evidence type="ECO:0000256" key="1">
    <source>
        <dbReference type="ARBA" id="ARBA00004442"/>
    </source>
</evidence>
<evidence type="ECO:0000256" key="4">
    <source>
        <dbReference type="ARBA" id="ARBA00023136"/>
    </source>
</evidence>
<dbReference type="Pfam" id="PF14322">
    <property type="entry name" value="SusD-like_3"/>
    <property type="match status" value="1"/>
</dbReference>
<protein>
    <submittedName>
        <fullName evidence="9">Carbohydrate-binding protein</fullName>
    </submittedName>
</protein>
<name>A0A7G1HQX3_9BACT</name>
<evidence type="ECO:0000313" key="10">
    <source>
        <dbReference type="Proteomes" id="UP000594042"/>
    </source>
</evidence>
<feature type="chain" id="PRO_5028991764" evidence="6">
    <location>
        <begin position="24"/>
        <end position="607"/>
    </location>
</feature>
<evidence type="ECO:0000259" key="8">
    <source>
        <dbReference type="Pfam" id="PF14322"/>
    </source>
</evidence>
<comment type="subcellular location">
    <subcellularLocation>
        <location evidence="1">Cell outer membrane</location>
    </subcellularLocation>
</comment>
<accession>A0A7G1HQX3</accession>
<dbReference type="InterPro" id="IPR033985">
    <property type="entry name" value="SusD-like_N"/>
</dbReference>
<feature type="signal peptide" evidence="6">
    <location>
        <begin position="1"/>
        <end position="23"/>
    </location>
</feature>
<evidence type="ECO:0000259" key="7">
    <source>
        <dbReference type="Pfam" id="PF07980"/>
    </source>
</evidence>
<evidence type="ECO:0000313" key="9">
    <source>
        <dbReference type="EMBL" id="BCI62065.1"/>
    </source>
</evidence>
<evidence type="ECO:0000256" key="2">
    <source>
        <dbReference type="ARBA" id="ARBA00006275"/>
    </source>
</evidence>
<dbReference type="AlphaFoldDB" id="A0A7G1HQX3"/>
<dbReference type="EMBL" id="AP023322">
    <property type="protein sequence ID" value="BCI62065.1"/>
    <property type="molecule type" value="Genomic_DNA"/>
</dbReference>
<evidence type="ECO:0000256" key="6">
    <source>
        <dbReference type="SAM" id="SignalP"/>
    </source>
</evidence>
<keyword evidence="10" id="KW-1185">Reference proteome</keyword>
<sequence length="607" mass="70002">MTMKIRKLYYMMALVLPIAFSSCEDYLDKAVDAEITEDDVFRKFVTFQGFAEDMYQCVVDIANRDIDGMNNWNWGDEFLPGIHTERMGVFDNNGDYWYGINGVNHSVFMGNSNLLTDFGGWNSHPQRGYWNYGWLGIRKANMCLDKLDQLVEPYMGAPLDEQKNLIQGQALFFRGYFHWEILRAWGGIPYIDYTVDAGSVMREPRLSYWEVAERINQDLEAAAPLLPVDWDDTQTGQITGGENTGRITRGAAWAIQGKNLLYAGSPLMNGVMTGNYDYNVDYCKRAAAAFAKIIDLADQGIYELVPMEERSNNFYKNDATQPWTKETIFTNSASQDNAWNTAGDLMANFGGWEHHLSPTQNYVEYYGDLNGLPITDPDAVYDEMHPFDNRDPRFYTDIIYDGMTIAFSEDAVNKGDNIAQFYLGGRHRGSGNSDSGYSWYKFRPIRRGMDDGFQKTFRVNCPKVRLADVYLMYAEAVNEAYGPNVAPADIPNSITAIEAVNRVRIRAGVKPLTDKYTSDKLTMRETIRTERAVELAFENHRWYDLRRWYVGHLSKYKEKYCLDFDKDHTYFTKRLYLTKVFEMKHYWMPFPTADVNLYPAFDQNPGW</sequence>
<evidence type="ECO:0000256" key="3">
    <source>
        <dbReference type="ARBA" id="ARBA00022729"/>
    </source>
</evidence>
<dbReference type="Pfam" id="PF07980">
    <property type="entry name" value="SusD_RagB"/>
    <property type="match status" value="1"/>
</dbReference>
<keyword evidence="3 6" id="KW-0732">Signal</keyword>
<dbReference type="KEGG" id="copr:Cop2CBH44_04180"/>
<feature type="domain" description="RagB/SusD" evidence="7">
    <location>
        <begin position="326"/>
        <end position="607"/>
    </location>
</feature>
<dbReference type="PROSITE" id="PS51257">
    <property type="entry name" value="PROKAR_LIPOPROTEIN"/>
    <property type="match status" value="1"/>
</dbReference>
<keyword evidence="5" id="KW-0998">Cell outer membrane</keyword>
<comment type="similarity">
    <text evidence="2">Belongs to the SusD family.</text>
</comment>
<dbReference type="SUPFAM" id="SSF48452">
    <property type="entry name" value="TPR-like"/>
    <property type="match status" value="1"/>
</dbReference>
<feature type="domain" description="SusD-like N-terminal" evidence="8">
    <location>
        <begin position="120"/>
        <end position="233"/>
    </location>
</feature>
<dbReference type="InterPro" id="IPR012944">
    <property type="entry name" value="SusD_RagB_dom"/>
</dbReference>
<dbReference type="InterPro" id="IPR011990">
    <property type="entry name" value="TPR-like_helical_dom_sf"/>
</dbReference>
<dbReference type="Gene3D" id="1.25.40.390">
    <property type="match status" value="1"/>
</dbReference>
<keyword evidence="4" id="KW-0472">Membrane</keyword>
<dbReference type="Proteomes" id="UP000594042">
    <property type="component" value="Chromosome"/>
</dbReference>
<evidence type="ECO:0000256" key="5">
    <source>
        <dbReference type="ARBA" id="ARBA00023237"/>
    </source>
</evidence>
<dbReference type="GO" id="GO:0009279">
    <property type="term" value="C:cell outer membrane"/>
    <property type="evidence" value="ECO:0007669"/>
    <property type="project" value="UniProtKB-SubCell"/>
</dbReference>
<gene>
    <name evidence="9" type="ORF">Cop2CBH44_04180</name>
</gene>
<reference evidence="10" key="1">
    <citation type="submission" date="2020-07" db="EMBL/GenBank/DDBJ databases">
        <title>Complete genome sequencing of Coprobacter sp. strain 2CBH44.</title>
        <authorList>
            <person name="Sakamoto M."/>
            <person name="Murakami T."/>
            <person name="Mori H."/>
        </authorList>
    </citation>
    <scope>NUCLEOTIDE SEQUENCE [LARGE SCALE GENOMIC DNA]</scope>
    <source>
        <strain evidence="10">2CBH44</strain>
    </source>
</reference>
<organism evidence="9 10">
    <name type="scientific">Coprobacter secundus subsp. similis</name>
    <dbReference type="NCBI Taxonomy" id="2751153"/>
    <lineage>
        <taxon>Bacteria</taxon>
        <taxon>Pseudomonadati</taxon>
        <taxon>Bacteroidota</taxon>
        <taxon>Bacteroidia</taxon>
        <taxon>Bacteroidales</taxon>
        <taxon>Barnesiellaceae</taxon>
        <taxon>Coprobacter</taxon>
    </lineage>
</organism>
<proteinExistence type="inferred from homology"/>